<dbReference type="AlphaFoldDB" id="A0A5M3Z1F3"/>
<feature type="compositionally biased region" description="Polar residues" evidence="6">
    <location>
        <begin position="1"/>
        <end position="15"/>
    </location>
</feature>
<comment type="caution">
    <text evidence="7">The sequence shown here is derived from an EMBL/GenBank/DDBJ whole genome shotgun (WGS) entry which is preliminary data.</text>
</comment>
<dbReference type="CDD" id="cd09817">
    <property type="entry name" value="linoleate_diol_synthase_like"/>
    <property type="match status" value="1"/>
</dbReference>
<dbReference type="PANTHER" id="PTHR11903:SF13">
    <property type="entry name" value="LINOLEATE 10R-LIPOXYGENASE"/>
    <property type="match status" value="1"/>
</dbReference>
<dbReference type="SUPFAM" id="SSF48113">
    <property type="entry name" value="Heme-dependent peroxidases"/>
    <property type="match status" value="1"/>
</dbReference>
<dbReference type="Proteomes" id="UP000452235">
    <property type="component" value="Unassembled WGS sequence"/>
</dbReference>
<dbReference type="InterPro" id="IPR036396">
    <property type="entry name" value="Cyt_P450_sf"/>
</dbReference>
<dbReference type="GO" id="GO:0004601">
    <property type="term" value="F:peroxidase activity"/>
    <property type="evidence" value="ECO:0007669"/>
    <property type="project" value="InterPro"/>
</dbReference>
<keyword evidence="3" id="KW-0223">Dioxygenase</keyword>
<organism evidence="7 8">
    <name type="scientific">Aspergillus terreus</name>
    <dbReference type="NCBI Taxonomy" id="33178"/>
    <lineage>
        <taxon>Eukaryota</taxon>
        <taxon>Fungi</taxon>
        <taxon>Dikarya</taxon>
        <taxon>Ascomycota</taxon>
        <taxon>Pezizomycotina</taxon>
        <taxon>Eurotiomycetes</taxon>
        <taxon>Eurotiomycetidae</taxon>
        <taxon>Eurotiales</taxon>
        <taxon>Aspergillaceae</taxon>
        <taxon>Aspergillus</taxon>
        <taxon>Aspergillus subgen. Circumdati</taxon>
    </lineage>
</organism>
<dbReference type="GO" id="GO:0006979">
    <property type="term" value="P:response to oxidative stress"/>
    <property type="evidence" value="ECO:0007669"/>
    <property type="project" value="InterPro"/>
</dbReference>
<dbReference type="PRINTS" id="PR00457">
    <property type="entry name" value="ANPEROXIDASE"/>
</dbReference>
<reference evidence="7 8" key="1">
    <citation type="submission" date="2020-01" db="EMBL/GenBank/DDBJ databases">
        <title>Aspergillus terreus IFO 6365 whole genome shotgun sequence.</title>
        <authorList>
            <person name="Kanamasa S."/>
            <person name="Takahashi H."/>
        </authorList>
    </citation>
    <scope>NUCLEOTIDE SEQUENCE [LARGE SCALE GENOMIC DNA]</scope>
    <source>
        <strain evidence="7 8">IFO 6365</strain>
    </source>
</reference>
<evidence type="ECO:0000313" key="8">
    <source>
        <dbReference type="Proteomes" id="UP000452235"/>
    </source>
</evidence>
<dbReference type="PROSITE" id="PS50292">
    <property type="entry name" value="PEROXIDASE_3"/>
    <property type="match status" value="1"/>
</dbReference>
<keyword evidence="5" id="KW-0408">Iron</keyword>
<dbReference type="GO" id="GO:0004497">
    <property type="term" value="F:monooxygenase activity"/>
    <property type="evidence" value="ECO:0007669"/>
    <property type="project" value="InterPro"/>
</dbReference>
<dbReference type="GO" id="GO:0051213">
    <property type="term" value="F:dioxygenase activity"/>
    <property type="evidence" value="ECO:0007669"/>
    <property type="project" value="UniProtKB-KW"/>
</dbReference>
<dbReference type="InterPro" id="IPR010255">
    <property type="entry name" value="Haem_peroxidase_sf"/>
</dbReference>
<dbReference type="InterPro" id="IPR001128">
    <property type="entry name" value="Cyt_P450"/>
</dbReference>
<dbReference type="Gene3D" id="1.10.640.10">
    <property type="entry name" value="Haem peroxidase domain superfamily, animal type"/>
    <property type="match status" value="1"/>
</dbReference>
<name>A0A5M3Z1F3_ASPTE</name>
<proteinExistence type="predicted"/>
<dbReference type="Pfam" id="PF03098">
    <property type="entry name" value="An_peroxidase"/>
    <property type="match status" value="2"/>
</dbReference>
<evidence type="ECO:0000256" key="1">
    <source>
        <dbReference type="ARBA" id="ARBA00011881"/>
    </source>
</evidence>
<keyword evidence="2" id="KW-0479">Metal-binding</keyword>
<dbReference type="GO" id="GO:0016705">
    <property type="term" value="F:oxidoreductase activity, acting on paired donors, with incorporation or reduction of molecular oxygen"/>
    <property type="evidence" value="ECO:0007669"/>
    <property type="project" value="InterPro"/>
</dbReference>
<dbReference type="InterPro" id="IPR037120">
    <property type="entry name" value="Haem_peroxidase_sf_animal"/>
</dbReference>
<feature type="compositionally biased region" description="Polar residues" evidence="6">
    <location>
        <begin position="53"/>
        <end position="67"/>
    </location>
</feature>
<keyword evidence="4" id="KW-0560">Oxidoreductase</keyword>
<dbReference type="PANTHER" id="PTHR11903">
    <property type="entry name" value="PROSTAGLANDIN G/H SYNTHASE"/>
    <property type="match status" value="1"/>
</dbReference>
<feature type="region of interest" description="Disordered" evidence="6">
    <location>
        <begin position="1"/>
        <end position="96"/>
    </location>
</feature>
<dbReference type="OrthoDB" id="823504at2759"/>
<protein>
    <submittedName>
        <fullName evidence="7">Fatty acid oxygenase</fullName>
    </submittedName>
</protein>
<evidence type="ECO:0000313" key="7">
    <source>
        <dbReference type="EMBL" id="GFF17065.1"/>
    </source>
</evidence>
<dbReference type="GO" id="GO:0020037">
    <property type="term" value="F:heme binding"/>
    <property type="evidence" value="ECO:0007669"/>
    <property type="project" value="InterPro"/>
</dbReference>
<dbReference type="Pfam" id="PF00067">
    <property type="entry name" value="p450"/>
    <property type="match status" value="1"/>
</dbReference>
<dbReference type="VEuPathDB" id="FungiDB:ATEG_03171"/>
<dbReference type="CDD" id="cd20612">
    <property type="entry name" value="CYP_LDS-like_C"/>
    <property type="match status" value="1"/>
</dbReference>
<gene>
    <name evidence="7" type="ORF">ATEIFO6365_0006040200</name>
</gene>
<dbReference type="EMBL" id="BLJY01000006">
    <property type="protein sequence ID" value="GFF17065.1"/>
    <property type="molecule type" value="Genomic_DNA"/>
</dbReference>
<dbReference type="GO" id="GO:0005506">
    <property type="term" value="F:iron ion binding"/>
    <property type="evidence" value="ECO:0007669"/>
    <property type="project" value="InterPro"/>
</dbReference>
<evidence type="ECO:0000256" key="5">
    <source>
        <dbReference type="ARBA" id="ARBA00023004"/>
    </source>
</evidence>
<dbReference type="InterPro" id="IPR050783">
    <property type="entry name" value="Oxylipin_biosynth_metab"/>
</dbReference>
<evidence type="ECO:0000256" key="3">
    <source>
        <dbReference type="ARBA" id="ARBA00022964"/>
    </source>
</evidence>
<dbReference type="SUPFAM" id="SSF48264">
    <property type="entry name" value="Cytochrome P450"/>
    <property type="match status" value="1"/>
</dbReference>
<dbReference type="GO" id="GO:0006631">
    <property type="term" value="P:fatty acid metabolic process"/>
    <property type="evidence" value="ECO:0007669"/>
    <property type="project" value="UniProtKB-ARBA"/>
</dbReference>
<evidence type="ECO:0000256" key="2">
    <source>
        <dbReference type="ARBA" id="ARBA00022723"/>
    </source>
</evidence>
<keyword evidence="8" id="KW-1185">Reference proteome</keyword>
<dbReference type="InterPro" id="IPR034812">
    <property type="entry name" value="Ppo-like_N"/>
</dbReference>
<dbReference type="Gene3D" id="1.10.630.10">
    <property type="entry name" value="Cytochrome P450"/>
    <property type="match status" value="1"/>
</dbReference>
<evidence type="ECO:0000256" key="6">
    <source>
        <dbReference type="SAM" id="MobiDB-lite"/>
    </source>
</evidence>
<accession>A0A5M3Z1F3</accession>
<dbReference type="InterPro" id="IPR019791">
    <property type="entry name" value="Haem_peroxidase_animal"/>
</dbReference>
<evidence type="ECO:0000256" key="4">
    <source>
        <dbReference type="ARBA" id="ARBA00023002"/>
    </source>
</evidence>
<comment type="subunit">
    <text evidence="1">Homotetramer.</text>
</comment>
<sequence length="1124" mass="126601">MKFNQTTEAEGSNPQLVVRGRTPETEPAGKASINRVSSPLVNVVSAPPVNESPLMSNGESETENTVRNIEELEQESQRPLPKETGDGTYLEEETSKSSLWQDLRRLGIQDVNTLASMIKTEATGQYIDDKTMLMEHIMQLVSKFPDGSKTRETLTNLFLNELWTSLPHPPLSYVGDKYAYRSADGSYNNPTLPWLGAANTEYARTIAPRTVRPSSLPDPGLVFDSVFARDQFHPHPNRVSSMFFVWASLVIHDIFQTGHPDLNMNKTSSYLDLSILYGDTQEDQDQIRTFKDGKLKPDSFSEPRLQALPPASCVILVMLNRYHNHVVEQLAIINEGGRFTKPQASRMDPEQARKAWLKYDNDLFQTGRLITCSLYINITLYDYLRTIVNLNRTNSTWCLDPRAQSEGQKPIPSGLGNQCSVEFNLAYRWHSTISNKDEKWAEKVYKEIVGKDGEEASVSDLLLSMKKFAGNLEHDPAQRTFAGLQRQADGMYRDEDLVQILTSATEEVAGSFGARNVPKVLRSIEMMGIEQARKWNVGSLNEFRKYFNLKPYQTFEEINSDPDVADALRHLYDHPDNVELYPGIVAEEAKEPMVPGVGIAPTYTISRAVLSDAVALVRGDRFYTVDYNSKNLTNWGFAESQFDLGINQGCVFYKLAMRALPNWYKPDSIYAHYPMTIPPENKVIMRTLGRENDYTWDRPAYKPPGINVCSYPNVWGILNDPTCFRVTWGDAMGSIFGKPGLDFMLSGDSRIHSNQRVTMASALYREHWQEQIKSFYLSITGQLLKERSYKLGKVHQVDLTRDVGNIAHVHFAADIFSLPLKTEKNPRGIFTEHELYEMLSTIFTYIFFDNDAPRSFQLRRDARSAAQKLGTVVEATVKSTGGSGFISSLVDSFRSPGNAALKDYGVHMVRRLLDSGLDAAEATWSQILPTAVVMVANQAQAFTQIMDYYLSPAGAQHLPLIQRLAQYDSPDADEKLLRYCMEGMRLHGTFNFARESLTNAVLEERGRRVHLTPGSKVLLNIVEASRDPDVFPDPDEVRLDRPMSAYLHYGEGPHMCLGREASKIALTAMMRVVGRLPNLRRAPGPQGELKKVPGPNGCYSYLDEDETRLTPLPTTFKVHFDGPV</sequence>